<dbReference type="InterPro" id="IPR058419">
    <property type="entry name" value="DUF8106"/>
</dbReference>
<dbReference type="OrthoDB" id="209680at2157"/>
<dbReference type="AlphaFoldDB" id="A0A1H0YPG8"/>
<dbReference type="RefSeq" id="WP_139172759.1">
    <property type="nucleotide sequence ID" value="NZ_FNKQ01000001.1"/>
</dbReference>
<dbReference type="EMBL" id="FNKQ01000001">
    <property type="protein sequence ID" value="SDQ17122.1"/>
    <property type="molecule type" value="Genomic_DNA"/>
</dbReference>
<sequence length="66" mass="7333">MSAMERNPNAAGDEERRTARKGVLFCPDCGRIASPDRWEWNHGDDVETLDCPNCGTTLTTRPRALA</sequence>
<proteinExistence type="predicted"/>
<evidence type="ECO:0000259" key="1">
    <source>
        <dbReference type="Pfam" id="PF26408"/>
    </source>
</evidence>
<dbReference type="Proteomes" id="UP000199289">
    <property type="component" value="Unassembled WGS sequence"/>
</dbReference>
<feature type="domain" description="DUF8106" evidence="1">
    <location>
        <begin position="20"/>
        <end position="61"/>
    </location>
</feature>
<reference evidence="3" key="1">
    <citation type="submission" date="2016-10" db="EMBL/GenBank/DDBJ databases">
        <authorList>
            <person name="Varghese N."/>
            <person name="Submissions S."/>
        </authorList>
    </citation>
    <scope>NUCLEOTIDE SEQUENCE [LARGE SCALE GENOMIC DNA]</scope>
    <source>
        <strain evidence="3">CGMCC 1.12397</strain>
    </source>
</reference>
<accession>A0A1H0YPG8</accession>
<name>A0A1H0YPG8_9EURY</name>
<organism evidence="2 3">
    <name type="scientific">Halopelagius longus</name>
    <dbReference type="NCBI Taxonomy" id="1236180"/>
    <lineage>
        <taxon>Archaea</taxon>
        <taxon>Methanobacteriati</taxon>
        <taxon>Methanobacteriota</taxon>
        <taxon>Stenosarchaea group</taxon>
        <taxon>Halobacteria</taxon>
        <taxon>Halobacteriales</taxon>
        <taxon>Haloferacaceae</taxon>
    </lineage>
</organism>
<gene>
    <name evidence="2" type="ORF">SAMN05216278_0766</name>
</gene>
<evidence type="ECO:0000313" key="2">
    <source>
        <dbReference type="EMBL" id="SDQ17122.1"/>
    </source>
</evidence>
<protein>
    <recommendedName>
        <fullName evidence="1">DUF8106 domain-containing protein</fullName>
    </recommendedName>
</protein>
<dbReference type="Pfam" id="PF26408">
    <property type="entry name" value="DUF8106"/>
    <property type="match status" value="1"/>
</dbReference>
<evidence type="ECO:0000313" key="3">
    <source>
        <dbReference type="Proteomes" id="UP000199289"/>
    </source>
</evidence>